<dbReference type="Proteomes" id="UP000265520">
    <property type="component" value="Unassembled WGS sequence"/>
</dbReference>
<reference evidence="1 2" key="1">
    <citation type="journal article" date="2018" name="Front. Plant Sci.">
        <title>Red Clover (Trifolium pratense) and Zigzag Clover (T. medium) - A Picture of Genomic Similarities and Differences.</title>
        <authorList>
            <person name="Dluhosova J."/>
            <person name="Istvanek J."/>
            <person name="Nedelnik J."/>
            <person name="Repkova J."/>
        </authorList>
    </citation>
    <scope>NUCLEOTIDE SEQUENCE [LARGE SCALE GENOMIC DNA]</scope>
    <source>
        <strain evidence="2">cv. 10/8</strain>
        <tissue evidence="1">Leaf</tissue>
    </source>
</reference>
<feature type="non-terminal residue" evidence="1">
    <location>
        <position position="37"/>
    </location>
</feature>
<name>A0A392SRS4_9FABA</name>
<proteinExistence type="predicted"/>
<evidence type="ECO:0000313" key="2">
    <source>
        <dbReference type="Proteomes" id="UP000265520"/>
    </source>
</evidence>
<accession>A0A392SRS4</accession>
<protein>
    <submittedName>
        <fullName evidence="1">Uncharacterized protein</fullName>
    </submittedName>
</protein>
<evidence type="ECO:0000313" key="1">
    <source>
        <dbReference type="EMBL" id="MCI51558.1"/>
    </source>
</evidence>
<dbReference type="AlphaFoldDB" id="A0A392SRS4"/>
<dbReference type="EMBL" id="LXQA010433723">
    <property type="protein sequence ID" value="MCI51558.1"/>
    <property type="molecule type" value="Genomic_DNA"/>
</dbReference>
<comment type="caution">
    <text evidence="1">The sequence shown here is derived from an EMBL/GenBank/DDBJ whole genome shotgun (WGS) entry which is preliminary data.</text>
</comment>
<sequence>MHHKFSKDTAELDKEAAMLKEGIAKYGETPNPEAVAQ</sequence>
<keyword evidence="2" id="KW-1185">Reference proteome</keyword>
<organism evidence="1 2">
    <name type="scientific">Trifolium medium</name>
    <dbReference type="NCBI Taxonomy" id="97028"/>
    <lineage>
        <taxon>Eukaryota</taxon>
        <taxon>Viridiplantae</taxon>
        <taxon>Streptophyta</taxon>
        <taxon>Embryophyta</taxon>
        <taxon>Tracheophyta</taxon>
        <taxon>Spermatophyta</taxon>
        <taxon>Magnoliopsida</taxon>
        <taxon>eudicotyledons</taxon>
        <taxon>Gunneridae</taxon>
        <taxon>Pentapetalae</taxon>
        <taxon>rosids</taxon>
        <taxon>fabids</taxon>
        <taxon>Fabales</taxon>
        <taxon>Fabaceae</taxon>
        <taxon>Papilionoideae</taxon>
        <taxon>50 kb inversion clade</taxon>
        <taxon>NPAAA clade</taxon>
        <taxon>Hologalegina</taxon>
        <taxon>IRL clade</taxon>
        <taxon>Trifolieae</taxon>
        <taxon>Trifolium</taxon>
    </lineage>
</organism>